<dbReference type="EMBL" id="PVWP01000005">
    <property type="protein sequence ID" value="PSB37600.1"/>
    <property type="molecule type" value="Genomic_DNA"/>
</dbReference>
<evidence type="ECO:0000313" key="1">
    <source>
        <dbReference type="EMBL" id="PSB37600.1"/>
    </source>
</evidence>
<reference evidence="1 2" key="2">
    <citation type="submission" date="2018-03" db="EMBL/GenBank/DDBJ databases">
        <title>The ancient ancestry and fast evolution of plastids.</title>
        <authorList>
            <person name="Moore K.R."/>
            <person name="Magnabosco C."/>
            <person name="Momper L."/>
            <person name="Gold D.A."/>
            <person name="Bosak T."/>
            <person name="Fournier G.P."/>
        </authorList>
    </citation>
    <scope>NUCLEOTIDE SEQUENCE [LARGE SCALE GENOMIC DNA]</scope>
    <source>
        <strain evidence="1 2">CCALA 015</strain>
    </source>
</reference>
<dbReference type="Pfam" id="PF13671">
    <property type="entry name" value="AAA_33"/>
    <property type="match status" value="1"/>
</dbReference>
<dbReference type="InterPro" id="IPR027417">
    <property type="entry name" value="P-loop_NTPase"/>
</dbReference>
<keyword evidence="1" id="KW-0132">Cell division</keyword>
<keyword evidence="1" id="KW-0131">Cell cycle</keyword>
<sequence length="184" mass="20660">MFPQRESQDFARLPSRYPRPHMAATATLHFFCGKAGAGKTTVAQAVAQDTGAFLISEDIWMARLFGDQMKTFQDYIHFSRKLKTVVGPLVVDLLKSGQSVVLDFQANTRAGRAWFRSLFEEAGSDHRLHYVDTPDAECLARIARRNEEQPEGSHPLTEDDFTHISSFFAAPEEAENFAVVLHSI</sequence>
<accession>A0ABX5F7M1</accession>
<reference evidence="1 2" key="1">
    <citation type="submission" date="2018-02" db="EMBL/GenBank/DDBJ databases">
        <authorList>
            <person name="Moore K."/>
            <person name="Momper L."/>
        </authorList>
    </citation>
    <scope>NUCLEOTIDE SEQUENCE [LARGE SCALE GENOMIC DNA]</scope>
    <source>
        <strain evidence="1 2">CCALA 015</strain>
    </source>
</reference>
<dbReference type="Gene3D" id="3.40.50.300">
    <property type="entry name" value="P-loop containing nucleotide triphosphate hydrolases"/>
    <property type="match status" value="1"/>
</dbReference>
<proteinExistence type="predicted"/>
<comment type="caution">
    <text evidence="1">The sequence shown here is derived from an EMBL/GenBank/DDBJ whole genome shotgun (WGS) entry which is preliminary data.</text>
</comment>
<evidence type="ECO:0000313" key="2">
    <source>
        <dbReference type="Proteomes" id="UP000238218"/>
    </source>
</evidence>
<protein>
    <submittedName>
        <fullName evidence="1">Cell division protein ZipA</fullName>
    </submittedName>
</protein>
<organism evidence="1 2">
    <name type="scientific">Aphanothece cf. minutissima CCALA 015</name>
    <dbReference type="NCBI Taxonomy" id="2107695"/>
    <lineage>
        <taxon>Bacteria</taxon>
        <taxon>Bacillati</taxon>
        <taxon>Cyanobacteriota</taxon>
        <taxon>Cyanophyceae</taxon>
        <taxon>Oscillatoriophycideae</taxon>
        <taxon>Chroococcales</taxon>
        <taxon>Aphanothecaceae</taxon>
        <taxon>Aphanothece</taxon>
    </lineage>
</organism>
<dbReference type="GO" id="GO:0051301">
    <property type="term" value="P:cell division"/>
    <property type="evidence" value="ECO:0007669"/>
    <property type="project" value="UniProtKB-KW"/>
</dbReference>
<name>A0ABX5F7M1_9CHRO</name>
<gene>
    <name evidence="1" type="ORF">C7B81_08810</name>
</gene>
<dbReference type="Proteomes" id="UP000238218">
    <property type="component" value="Unassembled WGS sequence"/>
</dbReference>
<dbReference type="SUPFAM" id="SSF52540">
    <property type="entry name" value="P-loop containing nucleoside triphosphate hydrolases"/>
    <property type="match status" value="1"/>
</dbReference>
<keyword evidence="2" id="KW-1185">Reference proteome</keyword>